<dbReference type="InterPro" id="IPR002401">
    <property type="entry name" value="Cyt_P450_E_grp-I"/>
</dbReference>
<dbReference type="InterPro" id="IPR036396">
    <property type="entry name" value="Cyt_P450_sf"/>
</dbReference>
<sequence length="505" mass="57329">MLNISDIVSVLRTHVIQILEIVLATAVLWQLLSAGYNLFLHPLRRFPGPALQRASSLPWAIQNAKGTVAFRTQQLHDKYGPIVRIGPHHLSITHADAWKDIYGFQPGTKGGTTEMDKSKHFAATVDDLPKSILNADREEHQRFRRALAHGFSDSSMRAQEGIIIRYIDKLMDSLRNASRDGEAALNIEAWYNWTTFDVAGDLVFGQSFRCLERRDYHPWIAFILGAIRAGAIMTSVSYVGLNAVVQMIFRVGGLRAMYKLRESTDGMMEDRLKIQDGRQDLFEGLVRRRFDWNISFDKLSANALILVLAGSETTATTLAGTTHLLLNHPEVLQKLNEEVRSSFKSASEININTATKLPYMLAVLNEALRLYPPVVSNQIRVIPAHGGVICSEEIPPGTLVEIQQWSSNHSPENWSEPWKFRPERFLDLEKNDHDRLDSLQPFSVGPRNCIGRNLAYAEMRMVLARLIFDFDMQLAQGNDGWIERQRAFGLWERIPLKIHLKPVKR</sequence>
<name>A0A4R8Q0Y2_9PEZI</name>
<dbReference type="InterPro" id="IPR050121">
    <property type="entry name" value="Cytochrome_P450_monoxygenase"/>
</dbReference>
<dbReference type="GO" id="GO:0005506">
    <property type="term" value="F:iron ion binding"/>
    <property type="evidence" value="ECO:0007669"/>
    <property type="project" value="InterPro"/>
</dbReference>
<keyword evidence="7 9" id="KW-0503">Monooxygenase</keyword>
<dbReference type="PRINTS" id="PR00463">
    <property type="entry name" value="EP450I"/>
</dbReference>
<dbReference type="GO" id="GO:0020037">
    <property type="term" value="F:heme binding"/>
    <property type="evidence" value="ECO:0007669"/>
    <property type="project" value="InterPro"/>
</dbReference>
<evidence type="ECO:0000256" key="3">
    <source>
        <dbReference type="ARBA" id="ARBA00022617"/>
    </source>
</evidence>
<protein>
    <submittedName>
        <fullName evidence="11">Cytochrome P450 monooxygenase 1</fullName>
    </submittedName>
</protein>
<evidence type="ECO:0000256" key="5">
    <source>
        <dbReference type="ARBA" id="ARBA00023002"/>
    </source>
</evidence>
<keyword evidence="10" id="KW-0472">Membrane</keyword>
<dbReference type="CDD" id="cd11058">
    <property type="entry name" value="CYP60B-like"/>
    <property type="match status" value="1"/>
</dbReference>
<dbReference type="PRINTS" id="PR00385">
    <property type="entry name" value="P450"/>
</dbReference>
<evidence type="ECO:0000256" key="9">
    <source>
        <dbReference type="RuleBase" id="RU000461"/>
    </source>
</evidence>
<evidence type="ECO:0000256" key="4">
    <source>
        <dbReference type="ARBA" id="ARBA00022723"/>
    </source>
</evidence>
<keyword evidence="5 9" id="KW-0560">Oxidoreductase</keyword>
<dbReference type="Proteomes" id="UP000295083">
    <property type="component" value="Unassembled WGS sequence"/>
</dbReference>
<dbReference type="InterPro" id="IPR001128">
    <property type="entry name" value="Cyt_P450"/>
</dbReference>
<proteinExistence type="inferred from homology"/>
<comment type="caution">
    <text evidence="11">The sequence shown here is derived from an EMBL/GenBank/DDBJ whole genome shotgun (WGS) entry which is preliminary data.</text>
</comment>
<dbReference type="PANTHER" id="PTHR24305">
    <property type="entry name" value="CYTOCHROME P450"/>
    <property type="match status" value="1"/>
</dbReference>
<gene>
    <name evidence="11" type="primary">PbP450-1-0</name>
    <name evidence="11" type="ORF">C8035_v009079</name>
</gene>
<evidence type="ECO:0000256" key="1">
    <source>
        <dbReference type="ARBA" id="ARBA00001971"/>
    </source>
</evidence>
<keyword evidence="10" id="KW-0812">Transmembrane</keyword>
<keyword evidence="6 8" id="KW-0408">Iron</keyword>
<keyword evidence="12" id="KW-1185">Reference proteome</keyword>
<dbReference type="AlphaFoldDB" id="A0A4R8Q0Y2"/>
<evidence type="ECO:0000256" key="2">
    <source>
        <dbReference type="ARBA" id="ARBA00010617"/>
    </source>
</evidence>
<dbReference type="PANTHER" id="PTHR24305:SF230">
    <property type="entry name" value="P450, PUTATIVE (EUROFUNG)-RELATED"/>
    <property type="match status" value="1"/>
</dbReference>
<evidence type="ECO:0000313" key="12">
    <source>
        <dbReference type="Proteomes" id="UP000295083"/>
    </source>
</evidence>
<keyword evidence="10" id="KW-1133">Transmembrane helix</keyword>
<dbReference type="Gene3D" id="1.10.630.10">
    <property type="entry name" value="Cytochrome P450"/>
    <property type="match status" value="1"/>
</dbReference>
<dbReference type="EMBL" id="QAPG01000515">
    <property type="protein sequence ID" value="TDZ28735.1"/>
    <property type="molecule type" value="Genomic_DNA"/>
</dbReference>
<dbReference type="GO" id="GO:0016705">
    <property type="term" value="F:oxidoreductase activity, acting on paired donors, with incorporation or reduction of molecular oxygen"/>
    <property type="evidence" value="ECO:0007669"/>
    <property type="project" value="InterPro"/>
</dbReference>
<dbReference type="PROSITE" id="PS00086">
    <property type="entry name" value="CYTOCHROME_P450"/>
    <property type="match status" value="1"/>
</dbReference>
<dbReference type="GO" id="GO:0004497">
    <property type="term" value="F:monooxygenase activity"/>
    <property type="evidence" value="ECO:0007669"/>
    <property type="project" value="UniProtKB-KW"/>
</dbReference>
<feature type="transmembrane region" description="Helical" evidence="10">
    <location>
        <begin position="15"/>
        <end position="39"/>
    </location>
</feature>
<dbReference type="SUPFAM" id="SSF48264">
    <property type="entry name" value="Cytochrome P450"/>
    <property type="match status" value="1"/>
</dbReference>
<comment type="similarity">
    <text evidence="2 9">Belongs to the cytochrome P450 family.</text>
</comment>
<evidence type="ECO:0000256" key="6">
    <source>
        <dbReference type="ARBA" id="ARBA00023004"/>
    </source>
</evidence>
<organism evidence="11 12">
    <name type="scientific">Colletotrichum spinosum</name>
    <dbReference type="NCBI Taxonomy" id="1347390"/>
    <lineage>
        <taxon>Eukaryota</taxon>
        <taxon>Fungi</taxon>
        <taxon>Dikarya</taxon>
        <taxon>Ascomycota</taxon>
        <taxon>Pezizomycotina</taxon>
        <taxon>Sordariomycetes</taxon>
        <taxon>Hypocreomycetidae</taxon>
        <taxon>Glomerellales</taxon>
        <taxon>Glomerellaceae</taxon>
        <taxon>Colletotrichum</taxon>
        <taxon>Colletotrichum orbiculare species complex</taxon>
    </lineage>
</organism>
<evidence type="ECO:0000313" key="11">
    <source>
        <dbReference type="EMBL" id="TDZ28735.1"/>
    </source>
</evidence>
<evidence type="ECO:0000256" key="8">
    <source>
        <dbReference type="PIRSR" id="PIRSR602401-1"/>
    </source>
</evidence>
<comment type="cofactor">
    <cofactor evidence="1 8">
        <name>heme</name>
        <dbReference type="ChEBI" id="CHEBI:30413"/>
    </cofactor>
</comment>
<dbReference type="InterPro" id="IPR017972">
    <property type="entry name" value="Cyt_P450_CS"/>
</dbReference>
<reference evidence="11 12" key="1">
    <citation type="submission" date="2018-11" db="EMBL/GenBank/DDBJ databases">
        <title>Genome sequence and assembly of Colletotrichum spinosum.</title>
        <authorList>
            <person name="Gan P."/>
            <person name="Shirasu K."/>
        </authorList>
    </citation>
    <scope>NUCLEOTIDE SEQUENCE [LARGE SCALE GENOMIC DNA]</scope>
    <source>
        <strain evidence="11 12">CBS 515.97</strain>
    </source>
</reference>
<accession>A0A4R8Q0Y2</accession>
<keyword evidence="3 8" id="KW-0349">Heme</keyword>
<evidence type="ECO:0000256" key="7">
    <source>
        <dbReference type="ARBA" id="ARBA00023033"/>
    </source>
</evidence>
<dbReference type="Pfam" id="PF00067">
    <property type="entry name" value="p450"/>
    <property type="match status" value="1"/>
</dbReference>
<evidence type="ECO:0000256" key="10">
    <source>
        <dbReference type="SAM" id="Phobius"/>
    </source>
</evidence>
<feature type="transmembrane region" description="Helical" evidence="10">
    <location>
        <begin position="219"/>
        <end position="241"/>
    </location>
</feature>
<keyword evidence="4 8" id="KW-0479">Metal-binding</keyword>
<feature type="binding site" description="axial binding residue" evidence="8">
    <location>
        <position position="449"/>
    </location>
    <ligand>
        <name>heme</name>
        <dbReference type="ChEBI" id="CHEBI:30413"/>
    </ligand>
    <ligandPart>
        <name>Fe</name>
        <dbReference type="ChEBI" id="CHEBI:18248"/>
    </ligandPart>
</feature>